<dbReference type="GO" id="GO:0008168">
    <property type="term" value="F:methyltransferase activity"/>
    <property type="evidence" value="ECO:0007669"/>
    <property type="project" value="UniProtKB-KW"/>
</dbReference>
<dbReference type="Proteomes" id="UP001203284">
    <property type="component" value="Unassembled WGS sequence"/>
</dbReference>
<evidence type="ECO:0000256" key="2">
    <source>
        <dbReference type="ARBA" id="ARBA00022803"/>
    </source>
</evidence>
<comment type="caution">
    <text evidence="5">The sequence shown here is derived from an EMBL/GenBank/DDBJ whole genome shotgun (WGS) entry which is preliminary data.</text>
</comment>
<keyword evidence="2 3" id="KW-0802">TPR repeat</keyword>
<keyword evidence="6" id="KW-1185">Reference proteome</keyword>
<dbReference type="InterPro" id="IPR029063">
    <property type="entry name" value="SAM-dependent_MTases_sf"/>
</dbReference>
<evidence type="ECO:0000256" key="3">
    <source>
        <dbReference type="PROSITE-ProRule" id="PRU00339"/>
    </source>
</evidence>
<sequence>MSAAAVPLFLTSGDAAVDRRLDWARALLNEGNAADAAALLAEAGERAPEFLPLWFLLGEARAATGDVAGATEAFRRALALDPEDRLGAGAQLARLAPAQKGGAGLSAGYVRTLFDQYATRFDAALARLDYRGPELIAAALEQACARLGREVVFAHGVDLGCGTGLVGVRLAPQVGRLSGVDLSPNMIALAKERGLYDELAVGDMVAFLVGRPAGDADLVFAGDAFCYLDDLAPVLAESRRVLEPGGLLAFTVETHAGPGVLLRDTLRYAHAQAYVRSVLADEGFELLLCEAASTRTEKGEPVPGLVLAARRGA</sequence>
<protein>
    <submittedName>
        <fullName evidence="5">Methyltransferase domain-containing protein</fullName>
    </submittedName>
</protein>
<dbReference type="PANTHER" id="PTHR42912">
    <property type="entry name" value="METHYLTRANSFERASE"/>
    <property type="match status" value="1"/>
</dbReference>
<feature type="domain" description="Methyltransferase type 11" evidence="4">
    <location>
        <begin position="157"/>
        <end position="250"/>
    </location>
</feature>
<dbReference type="InterPro" id="IPR013216">
    <property type="entry name" value="Methyltransf_11"/>
</dbReference>
<accession>A0ABT0D7W7</accession>
<dbReference type="InterPro" id="IPR050508">
    <property type="entry name" value="Methyltransf_Superfamily"/>
</dbReference>
<dbReference type="SUPFAM" id="SSF48452">
    <property type="entry name" value="TPR-like"/>
    <property type="match status" value="1"/>
</dbReference>
<evidence type="ECO:0000256" key="1">
    <source>
        <dbReference type="ARBA" id="ARBA00022737"/>
    </source>
</evidence>
<dbReference type="SUPFAM" id="SSF53335">
    <property type="entry name" value="S-adenosyl-L-methionine-dependent methyltransferases"/>
    <property type="match status" value="1"/>
</dbReference>
<dbReference type="PANTHER" id="PTHR42912:SF93">
    <property type="entry name" value="N6-ADENOSINE-METHYLTRANSFERASE TMT1A"/>
    <property type="match status" value="1"/>
</dbReference>
<dbReference type="CDD" id="cd02440">
    <property type="entry name" value="AdoMet_MTases"/>
    <property type="match status" value="1"/>
</dbReference>
<evidence type="ECO:0000259" key="4">
    <source>
        <dbReference type="Pfam" id="PF08241"/>
    </source>
</evidence>
<evidence type="ECO:0000313" key="6">
    <source>
        <dbReference type="Proteomes" id="UP001203284"/>
    </source>
</evidence>
<dbReference type="GO" id="GO:0032259">
    <property type="term" value="P:methylation"/>
    <property type="evidence" value="ECO:0007669"/>
    <property type="project" value="UniProtKB-KW"/>
</dbReference>
<organism evidence="5 6">
    <name type="scientific">Ancylobacter crimeensis</name>
    <dbReference type="NCBI Taxonomy" id="2579147"/>
    <lineage>
        <taxon>Bacteria</taxon>
        <taxon>Pseudomonadati</taxon>
        <taxon>Pseudomonadota</taxon>
        <taxon>Alphaproteobacteria</taxon>
        <taxon>Hyphomicrobiales</taxon>
        <taxon>Xanthobacteraceae</taxon>
        <taxon>Ancylobacter</taxon>
    </lineage>
</organism>
<keyword evidence="5" id="KW-0489">Methyltransferase</keyword>
<name>A0ABT0D7W7_9HYPH</name>
<dbReference type="InterPro" id="IPR019734">
    <property type="entry name" value="TPR_rpt"/>
</dbReference>
<reference evidence="5 6" key="1">
    <citation type="submission" date="2022-04" db="EMBL/GenBank/DDBJ databases">
        <authorList>
            <person name="Grouzdev D.S."/>
            <person name="Pantiukh K.S."/>
            <person name="Krutkina M.S."/>
        </authorList>
    </citation>
    <scope>NUCLEOTIDE SEQUENCE [LARGE SCALE GENOMIC DNA]</scope>
    <source>
        <strain evidence="5 6">6x-1</strain>
    </source>
</reference>
<keyword evidence="1" id="KW-0677">Repeat</keyword>
<dbReference type="Pfam" id="PF08241">
    <property type="entry name" value="Methyltransf_11"/>
    <property type="match status" value="1"/>
</dbReference>
<dbReference type="PROSITE" id="PS50005">
    <property type="entry name" value="TPR"/>
    <property type="match status" value="1"/>
</dbReference>
<proteinExistence type="predicted"/>
<dbReference type="Gene3D" id="1.25.40.10">
    <property type="entry name" value="Tetratricopeptide repeat domain"/>
    <property type="match status" value="1"/>
</dbReference>
<dbReference type="EMBL" id="JALKCH010000002">
    <property type="protein sequence ID" value="MCK0196051.1"/>
    <property type="molecule type" value="Genomic_DNA"/>
</dbReference>
<dbReference type="RefSeq" id="WP_247026733.1">
    <property type="nucleotide sequence ID" value="NZ_JALKCH010000002.1"/>
</dbReference>
<keyword evidence="5" id="KW-0808">Transferase</keyword>
<dbReference type="Gene3D" id="3.40.50.150">
    <property type="entry name" value="Vaccinia Virus protein VP39"/>
    <property type="match status" value="1"/>
</dbReference>
<dbReference type="InterPro" id="IPR011990">
    <property type="entry name" value="TPR-like_helical_dom_sf"/>
</dbReference>
<evidence type="ECO:0000313" key="5">
    <source>
        <dbReference type="EMBL" id="MCK0196051.1"/>
    </source>
</evidence>
<feature type="repeat" description="TPR" evidence="3">
    <location>
        <begin position="51"/>
        <end position="84"/>
    </location>
</feature>
<gene>
    <name evidence="5" type="ORF">MWN34_03905</name>
</gene>
<dbReference type="InterPro" id="IPR013105">
    <property type="entry name" value="TPR_2"/>
</dbReference>
<dbReference type="Pfam" id="PF07719">
    <property type="entry name" value="TPR_2"/>
    <property type="match status" value="1"/>
</dbReference>